<dbReference type="RefSeq" id="WP_265591127.1">
    <property type="nucleotide sequence ID" value="NZ_BQKC01000002.1"/>
</dbReference>
<name>A0AAV5B3Y1_9ACTN</name>
<reference evidence="1" key="1">
    <citation type="journal article" date="2022" name="Int. J. Syst. Evol. Microbiol.">
        <title>Granulimonas faecalis gen. nov., sp. nov., and Leptogranulimonas caecicola gen. nov., sp. nov., novel lactate-producing Atopobiaceae bacteria isolated from mouse intestines, and an emended description of the family Atopobiaceae.</title>
        <authorList>
            <person name="Morinaga K."/>
            <person name="Kusada H."/>
            <person name="Sakamoto S."/>
            <person name="Murakami T."/>
            <person name="Toyoda A."/>
            <person name="Mori H."/>
            <person name="Meng X.Y."/>
            <person name="Takashino M."/>
            <person name="Murotomi K."/>
            <person name="Tamaki H."/>
        </authorList>
    </citation>
    <scope>NUCLEOTIDE SEQUENCE</scope>
    <source>
        <strain evidence="1">OPF53</strain>
    </source>
</reference>
<evidence type="ECO:0000313" key="1">
    <source>
        <dbReference type="EMBL" id="GJM56271.1"/>
    </source>
</evidence>
<dbReference type="AlphaFoldDB" id="A0AAV5B3Y1"/>
<proteinExistence type="predicted"/>
<comment type="caution">
    <text evidence="1">The sequence shown here is derived from an EMBL/GenBank/DDBJ whole genome shotgun (WGS) entry which is preliminary data.</text>
</comment>
<evidence type="ECO:0000313" key="2">
    <source>
        <dbReference type="Proteomes" id="UP001055025"/>
    </source>
</evidence>
<organism evidence="1 2">
    <name type="scientific">Granulimonas faecalis</name>
    <dbReference type="NCBI Taxonomy" id="2894155"/>
    <lineage>
        <taxon>Bacteria</taxon>
        <taxon>Bacillati</taxon>
        <taxon>Actinomycetota</taxon>
        <taxon>Coriobacteriia</taxon>
        <taxon>Coriobacteriales</taxon>
        <taxon>Kribbibacteriaceae</taxon>
        <taxon>Granulimonas</taxon>
    </lineage>
</organism>
<dbReference type="EMBL" id="BQKC01000002">
    <property type="protein sequence ID" value="GJM56271.1"/>
    <property type="molecule type" value="Genomic_DNA"/>
</dbReference>
<accession>A0AAV5B3Y1</accession>
<dbReference type="Proteomes" id="UP001055025">
    <property type="component" value="Unassembled WGS sequence"/>
</dbReference>
<keyword evidence="2" id="KW-1185">Reference proteome</keyword>
<sequence>MDLWQNFPDPTYVRDADGRLLCVFARREEYAENPRRDFDHPDHLAMFGDLDWLTDGAGIRRRDPEGVLRSLLEDACTPEEVVAFVAEGGLTDHELVGSPFGPNPLLVGYEGTGYTGKLEGDGALDCIRELVEAGRRAPSLEGATEPDLWDAFEAGPVDGFALIPCPWPTGDYLLVDETDPDCAPSVEATRDLRLLGGLCLDALSAEPADAARLLASRGVYLRAVVASGDPRDPWRVDGWDLAVLASLGERARSVDGFQWVSKDDVNRGEGETWEQAASKLVDSELSVLNAWLQGEVWTCEADEVFGSGDDVCYDVIVVDGQDPAEQCLALLGLEDAVAAPAPDLTDAVSCAVAEVAAQAEAAGTAPTVAEAVSLVTRDRTLWIRWVETAVKCFPDVRLALQGHLEEACGSAMA</sequence>
<protein>
    <submittedName>
        <fullName evidence="1">Uncharacterized protein</fullName>
    </submittedName>
</protein>
<gene>
    <name evidence="1" type="ORF">ATOP_19260</name>
</gene>